<evidence type="ECO:0000313" key="1">
    <source>
        <dbReference type="EMBL" id="MFC6893611.1"/>
    </source>
</evidence>
<proteinExistence type="predicted"/>
<accession>A0ABD5UWH9</accession>
<dbReference type="RefSeq" id="WP_379801143.1">
    <property type="nucleotide sequence ID" value="NZ_JBHSVN010000001.1"/>
</dbReference>
<gene>
    <name evidence="1" type="ORF">ACFQE9_13500</name>
</gene>
<reference evidence="1 2" key="1">
    <citation type="journal article" date="2019" name="Int. J. Syst. Evol. Microbiol.">
        <title>The Global Catalogue of Microorganisms (GCM) 10K type strain sequencing project: providing services to taxonomists for standard genome sequencing and annotation.</title>
        <authorList>
            <consortium name="The Broad Institute Genomics Platform"/>
            <consortium name="The Broad Institute Genome Sequencing Center for Infectious Disease"/>
            <person name="Wu L."/>
            <person name="Ma J."/>
        </authorList>
    </citation>
    <scope>NUCLEOTIDE SEQUENCE [LARGE SCALE GENOMIC DNA]</scope>
    <source>
        <strain evidence="1 2">SKJ47</strain>
    </source>
</reference>
<evidence type="ECO:0000313" key="2">
    <source>
        <dbReference type="Proteomes" id="UP001596296"/>
    </source>
</evidence>
<sequence length="53" mass="5946">MIDTVKDAIGVEDDTPTYRCGDCGTEFESEADLDSYWFSCPECESSNADRIEE</sequence>
<organism evidence="1 2">
    <name type="scientific">Halopenitus salinus</name>
    <dbReference type="NCBI Taxonomy" id="1198295"/>
    <lineage>
        <taxon>Archaea</taxon>
        <taxon>Methanobacteriati</taxon>
        <taxon>Methanobacteriota</taxon>
        <taxon>Stenosarchaea group</taxon>
        <taxon>Halobacteria</taxon>
        <taxon>Halobacteriales</taxon>
        <taxon>Haloferacaceae</taxon>
        <taxon>Halopenitus</taxon>
    </lineage>
</organism>
<protein>
    <submittedName>
        <fullName evidence="1">Zinc ribbon domain-containing protein</fullName>
    </submittedName>
</protein>
<dbReference type="AlphaFoldDB" id="A0ABD5UWH9"/>
<name>A0ABD5UWH9_9EURY</name>
<comment type="caution">
    <text evidence="1">The sequence shown here is derived from an EMBL/GenBank/DDBJ whole genome shotgun (WGS) entry which is preliminary data.</text>
</comment>
<dbReference type="Gene3D" id="2.20.28.30">
    <property type="entry name" value="RNA polymerase ii, chain L"/>
    <property type="match status" value="1"/>
</dbReference>
<dbReference type="EMBL" id="JBHSXL010000010">
    <property type="protein sequence ID" value="MFC6893611.1"/>
    <property type="molecule type" value="Genomic_DNA"/>
</dbReference>
<keyword evidence="2" id="KW-1185">Reference proteome</keyword>
<dbReference type="Proteomes" id="UP001596296">
    <property type="component" value="Unassembled WGS sequence"/>
</dbReference>